<evidence type="ECO:0000313" key="4">
    <source>
        <dbReference type="Proteomes" id="UP000279959"/>
    </source>
</evidence>
<protein>
    <submittedName>
        <fullName evidence="3">TolC family protein</fullName>
    </submittedName>
</protein>
<dbReference type="RefSeq" id="WP_066701163.1">
    <property type="nucleotide sequence ID" value="NZ_AP018664.1"/>
</dbReference>
<organism evidence="3 4">
    <name type="scientific">Sphingobium amiense</name>
    <dbReference type="NCBI Taxonomy" id="135719"/>
    <lineage>
        <taxon>Bacteria</taxon>
        <taxon>Pseudomonadati</taxon>
        <taxon>Pseudomonadota</taxon>
        <taxon>Alphaproteobacteria</taxon>
        <taxon>Sphingomonadales</taxon>
        <taxon>Sphingomonadaceae</taxon>
        <taxon>Sphingobium</taxon>
    </lineage>
</organism>
<feature type="signal peptide" evidence="2">
    <location>
        <begin position="1"/>
        <end position="20"/>
    </location>
</feature>
<dbReference type="PANTHER" id="PTHR30203:SF24">
    <property type="entry name" value="BLR4935 PROTEIN"/>
    <property type="match status" value="1"/>
</dbReference>
<keyword evidence="4" id="KW-1185">Reference proteome</keyword>
<dbReference type="PANTHER" id="PTHR30203">
    <property type="entry name" value="OUTER MEMBRANE CATION EFFLUX PROTEIN"/>
    <property type="match status" value="1"/>
</dbReference>
<dbReference type="KEGG" id="sami:SAMIE_1018700"/>
<dbReference type="Pfam" id="PF02321">
    <property type="entry name" value="OEP"/>
    <property type="match status" value="2"/>
</dbReference>
<dbReference type="InterPro" id="IPR003423">
    <property type="entry name" value="OMP_efflux"/>
</dbReference>
<comment type="similarity">
    <text evidence="1">Belongs to the outer membrane factor (OMF) (TC 1.B.17) family.</text>
</comment>
<dbReference type="Gene3D" id="1.20.1600.10">
    <property type="entry name" value="Outer membrane efflux proteins (OEP)"/>
    <property type="match status" value="1"/>
</dbReference>
<proteinExistence type="inferred from homology"/>
<evidence type="ECO:0000313" key="3">
    <source>
        <dbReference type="EMBL" id="BBD98369.1"/>
    </source>
</evidence>
<dbReference type="Proteomes" id="UP000279959">
    <property type="component" value="Chromosome"/>
</dbReference>
<gene>
    <name evidence="3" type="ORF">SAMIE_1018700</name>
</gene>
<reference evidence="3 4" key="1">
    <citation type="submission" date="2018-05" db="EMBL/GenBank/DDBJ databases">
        <title>Complete Genome Sequence of the Nonylphenol-Degrading Bacterium Sphingobium amiense DSM 16289T.</title>
        <authorList>
            <person name="Ootsuka M."/>
            <person name="Nishizawa T."/>
            <person name="Ohta H."/>
        </authorList>
    </citation>
    <scope>NUCLEOTIDE SEQUENCE [LARGE SCALE GENOMIC DNA]</scope>
    <source>
        <strain evidence="3 4">DSM 16289</strain>
    </source>
</reference>
<evidence type="ECO:0000256" key="1">
    <source>
        <dbReference type="ARBA" id="ARBA00007613"/>
    </source>
</evidence>
<keyword evidence="2" id="KW-0732">Signal</keyword>
<dbReference type="InterPro" id="IPR010131">
    <property type="entry name" value="MdtP/NodT-like"/>
</dbReference>
<dbReference type="GO" id="GO:0015562">
    <property type="term" value="F:efflux transmembrane transporter activity"/>
    <property type="evidence" value="ECO:0007669"/>
    <property type="project" value="InterPro"/>
</dbReference>
<dbReference type="SUPFAM" id="SSF56954">
    <property type="entry name" value="Outer membrane efflux proteins (OEP)"/>
    <property type="match status" value="1"/>
</dbReference>
<dbReference type="EMBL" id="AP018664">
    <property type="protein sequence ID" value="BBD98369.1"/>
    <property type="molecule type" value="Genomic_DNA"/>
</dbReference>
<accession>A0A494WDC2</accession>
<sequence>MNKLLAAMLAAASCASVAEAQQERISADTSAPILTLEEAVAVAGGAAPSADAANAGIEAAQENRTVAGLRPNPVAQAQVENVAGTGPYSGLRSAETTMGVALPIELGGKRSARVAVANAQLSRAELEAAIAAADVRLQVTSLYVEAISAERRLATARDQLRIADDALRAARVRVQAGRASPLEEQRADVARINAAASVERAARLAEVARLSLARRVGRPIDGGLDVALLDRLPAATYGPTVLPSASGTLTLAAADADLAIADAGIRLARANRVPDLNIGPALRRLEATNDTAAVFTVSIPIPLFNNGKAAVAQASAERSRVEARRRMTALDVEQAIAEAQAEAANAETSARAAAGPALAAAQEAARIARIGYREGKFGQLDLLDAERTLADTRVAAIDALANYQNARARLERLTAPAPHGGNQ</sequence>
<name>A0A494WDC2_9SPHN</name>
<dbReference type="AlphaFoldDB" id="A0A494WDC2"/>
<evidence type="ECO:0000256" key="2">
    <source>
        <dbReference type="SAM" id="SignalP"/>
    </source>
</evidence>
<feature type="chain" id="PRO_5019809647" evidence="2">
    <location>
        <begin position="21"/>
        <end position="423"/>
    </location>
</feature>